<proteinExistence type="predicted"/>
<keyword evidence="1" id="KW-1133">Transmembrane helix</keyword>
<organism evidence="2">
    <name type="scientific">hydrothermal vent metagenome</name>
    <dbReference type="NCBI Taxonomy" id="652676"/>
    <lineage>
        <taxon>unclassified sequences</taxon>
        <taxon>metagenomes</taxon>
        <taxon>ecological metagenomes</taxon>
    </lineage>
</organism>
<dbReference type="EMBL" id="UOGE01000105">
    <property type="protein sequence ID" value="VAX25320.1"/>
    <property type="molecule type" value="Genomic_DNA"/>
</dbReference>
<sequence>MSNGFWSQADAYFFRLLGLFLGFSGCSALLINNPPSQVFTNPYGIVFFFLFSSLAIYSVLAIIWDILKIKSGKQR</sequence>
<name>A0A3B1CRK5_9ZZZZ</name>
<gene>
    <name evidence="2" type="ORF">MNBD_NITROSPINAE02-665</name>
</gene>
<accession>A0A3B1CRK5</accession>
<reference evidence="2" key="1">
    <citation type="submission" date="2018-06" db="EMBL/GenBank/DDBJ databases">
        <authorList>
            <person name="Zhirakovskaya E."/>
        </authorList>
    </citation>
    <scope>NUCLEOTIDE SEQUENCE</scope>
</reference>
<protein>
    <submittedName>
        <fullName evidence="2">Uncharacterized protein</fullName>
    </submittedName>
</protein>
<keyword evidence="1" id="KW-0812">Transmembrane</keyword>
<feature type="transmembrane region" description="Helical" evidence="1">
    <location>
        <begin position="12"/>
        <end position="31"/>
    </location>
</feature>
<feature type="transmembrane region" description="Helical" evidence="1">
    <location>
        <begin position="43"/>
        <end position="67"/>
    </location>
</feature>
<evidence type="ECO:0000256" key="1">
    <source>
        <dbReference type="SAM" id="Phobius"/>
    </source>
</evidence>
<evidence type="ECO:0000313" key="2">
    <source>
        <dbReference type="EMBL" id="VAX25320.1"/>
    </source>
</evidence>
<keyword evidence="1" id="KW-0472">Membrane</keyword>
<dbReference type="AlphaFoldDB" id="A0A3B1CRK5"/>